<keyword evidence="2 5" id="KW-0812">Transmembrane</keyword>
<feature type="domain" description="Heme-copper oxidase subunit III family profile" evidence="7">
    <location>
        <begin position="1"/>
        <end position="184"/>
    </location>
</feature>
<feature type="transmembrane region" description="Helical" evidence="6">
    <location>
        <begin position="163"/>
        <end position="183"/>
    </location>
</feature>
<sequence length="184" mass="20278">MAMQQKSNGDLRAIRAGFGIFLISESVILVTLIAARYLTAGGNVGPYSQWLGAITTLFILISGFAARAGRTAIVRGNNAVMQRRLGTAFWFGVLSFASVLLQWILLAHNNVPPTLPTAEAYYVITGIWMLIALVSGFVLYAAPVRGRRIGGYTVDDHWDVDAATYFWSFTAIAWIVFYVVLYFL</sequence>
<dbReference type="RefSeq" id="WP_169095611.1">
    <property type="nucleotide sequence ID" value="NZ_JABBVZ010000001.1"/>
</dbReference>
<keyword evidence="3 6" id="KW-1133">Transmembrane helix</keyword>
<keyword evidence="9" id="KW-1185">Reference proteome</keyword>
<feature type="transmembrane region" description="Helical" evidence="6">
    <location>
        <begin position="47"/>
        <end position="66"/>
    </location>
</feature>
<dbReference type="AlphaFoldDB" id="A0A7Y0L068"/>
<comment type="subcellular location">
    <subcellularLocation>
        <location evidence="5">Cell membrane</location>
        <topology evidence="5">Multi-pass membrane protein</topology>
    </subcellularLocation>
    <subcellularLocation>
        <location evidence="1">Membrane</location>
        <topology evidence="1">Multi-pass membrane protein</topology>
    </subcellularLocation>
</comment>
<dbReference type="InterPro" id="IPR000298">
    <property type="entry name" value="Cyt_c_oxidase-like_su3"/>
</dbReference>
<feature type="transmembrane region" description="Helical" evidence="6">
    <location>
        <begin position="87"/>
        <end position="108"/>
    </location>
</feature>
<comment type="caution">
    <text evidence="8">The sequence shown here is derived from an EMBL/GenBank/DDBJ whole genome shotgun (WGS) entry which is preliminary data.</text>
</comment>
<dbReference type="InterPro" id="IPR013833">
    <property type="entry name" value="Cyt_c_oxidase_su3_a-hlx"/>
</dbReference>
<evidence type="ECO:0000313" key="9">
    <source>
        <dbReference type="Proteomes" id="UP000533476"/>
    </source>
</evidence>
<name>A0A7Y0L068_9FIRM</name>
<feature type="transmembrane region" description="Helical" evidence="6">
    <location>
        <begin position="12"/>
        <end position="35"/>
    </location>
</feature>
<evidence type="ECO:0000256" key="6">
    <source>
        <dbReference type="SAM" id="Phobius"/>
    </source>
</evidence>
<evidence type="ECO:0000256" key="1">
    <source>
        <dbReference type="ARBA" id="ARBA00004141"/>
    </source>
</evidence>
<comment type="similarity">
    <text evidence="5">Belongs to the cytochrome c oxidase subunit 3 family.</text>
</comment>
<evidence type="ECO:0000313" key="8">
    <source>
        <dbReference type="EMBL" id="NMP20856.1"/>
    </source>
</evidence>
<evidence type="ECO:0000256" key="5">
    <source>
        <dbReference type="RuleBase" id="RU003376"/>
    </source>
</evidence>
<proteinExistence type="inferred from homology"/>
<dbReference type="InterPro" id="IPR035973">
    <property type="entry name" value="Cyt_c_oxidase_su3-like_sf"/>
</dbReference>
<evidence type="ECO:0000256" key="4">
    <source>
        <dbReference type="ARBA" id="ARBA00023136"/>
    </source>
</evidence>
<dbReference type="EMBL" id="JABBVZ010000001">
    <property type="protein sequence ID" value="NMP20856.1"/>
    <property type="molecule type" value="Genomic_DNA"/>
</dbReference>
<evidence type="ECO:0000256" key="3">
    <source>
        <dbReference type="ARBA" id="ARBA00022989"/>
    </source>
</evidence>
<dbReference type="GO" id="GO:0005886">
    <property type="term" value="C:plasma membrane"/>
    <property type="evidence" value="ECO:0007669"/>
    <property type="project" value="UniProtKB-SubCell"/>
</dbReference>
<feature type="transmembrane region" description="Helical" evidence="6">
    <location>
        <begin position="120"/>
        <end position="142"/>
    </location>
</feature>
<organism evidence="8 9">
    <name type="scientific">Sulfobacillus harzensis</name>
    <dbReference type="NCBI Taxonomy" id="2729629"/>
    <lineage>
        <taxon>Bacteria</taxon>
        <taxon>Bacillati</taxon>
        <taxon>Bacillota</taxon>
        <taxon>Clostridia</taxon>
        <taxon>Eubacteriales</taxon>
        <taxon>Clostridiales Family XVII. Incertae Sedis</taxon>
        <taxon>Sulfobacillus</taxon>
    </lineage>
</organism>
<dbReference type="SUPFAM" id="SSF81452">
    <property type="entry name" value="Cytochrome c oxidase subunit III-like"/>
    <property type="match status" value="1"/>
</dbReference>
<dbReference type="GO" id="GO:0004129">
    <property type="term" value="F:cytochrome-c oxidase activity"/>
    <property type="evidence" value="ECO:0007669"/>
    <property type="project" value="InterPro"/>
</dbReference>
<gene>
    <name evidence="8" type="ORF">HIJ39_00585</name>
</gene>
<reference evidence="8 9" key="1">
    <citation type="submission" date="2020-04" db="EMBL/GenBank/DDBJ databases">
        <authorList>
            <person name="Zhang R."/>
            <person name="Schippers A."/>
        </authorList>
    </citation>
    <scope>NUCLEOTIDE SEQUENCE [LARGE SCALE GENOMIC DNA]</scope>
    <source>
        <strain evidence="8 9">DSM 109850</strain>
    </source>
</reference>
<accession>A0A7Y0L068</accession>
<evidence type="ECO:0000256" key="2">
    <source>
        <dbReference type="ARBA" id="ARBA00022692"/>
    </source>
</evidence>
<protein>
    <recommendedName>
        <fullName evidence="7">Heme-copper oxidase subunit III family profile domain-containing protein</fullName>
    </recommendedName>
</protein>
<keyword evidence="4 6" id="KW-0472">Membrane</keyword>
<dbReference type="PROSITE" id="PS50253">
    <property type="entry name" value="COX3"/>
    <property type="match status" value="1"/>
</dbReference>
<dbReference type="Proteomes" id="UP000533476">
    <property type="component" value="Unassembled WGS sequence"/>
</dbReference>
<dbReference type="Gene3D" id="1.20.120.80">
    <property type="entry name" value="Cytochrome c oxidase, subunit III, four-helix bundle"/>
    <property type="match status" value="1"/>
</dbReference>
<evidence type="ECO:0000259" key="7">
    <source>
        <dbReference type="PROSITE" id="PS50253"/>
    </source>
</evidence>
<dbReference type="GO" id="GO:0022904">
    <property type="term" value="P:respiratory electron transport chain"/>
    <property type="evidence" value="ECO:0007669"/>
    <property type="project" value="InterPro"/>
</dbReference>